<keyword evidence="9" id="KW-1185">Reference proteome</keyword>
<evidence type="ECO:0000256" key="5">
    <source>
        <dbReference type="ARBA" id="ARBA00023284"/>
    </source>
</evidence>
<dbReference type="InterPro" id="IPR013740">
    <property type="entry name" value="Redoxin"/>
</dbReference>
<dbReference type="PROSITE" id="PS51352">
    <property type="entry name" value="THIOREDOXIN_2"/>
    <property type="match status" value="1"/>
</dbReference>
<dbReference type="InterPro" id="IPR002065">
    <property type="entry name" value="TPX"/>
</dbReference>
<evidence type="ECO:0000313" key="9">
    <source>
        <dbReference type="Proteomes" id="UP000595823"/>
    </source>
</evidence>
<feature type="disulfide bond" description="Redox-active" evidence="6">
    <location>
        <begin position="60"/>
        <end position="94"/>
    </location>
</feature>
<accession>A0A7T6Z5T0</accession>
<evidence type="ECO:0000256" key="2">
    <source>
        <dbReference type="ARBA" id="ARBA00022862"/>
    </source>
</evidence>
<keyword evidence="1 6" id="KW-0575">Peroxidase</keyword>
<dbReference type="PANTHER" id="PTHR43110:SF1">
    <property type="entry name" value="THIOL PEROXIDASE"/>
    <property type="match status" value="1"/>
</dbReference>
<evidence type="ECO:0000259" key="7">
    <source>
        <dbReference type="PROSITE" id="PS51352"/>
    </source>
</evidence>
<dbReference type="PANTHER" id="PTHR43110">
    <property type="entry name" value="THIOL PEROXIDASE"/>
    <property type="match status" value="1"/>
</dbReference>
<evidence type="ECO:0000256" key="6">
    <source>
        <dbReference type="HAMAP-Rule" id="MF_00269"/>
    </source>
</evidence>
<dbReference type="Gene3D" id="3.40.30.10">
    <property type="entry name" value="Glutaredoxin"/>
    <property type="match status" value="1"/>
</dbReference>
<evidence type="ECO:0000256" key="4">
    <source>
        <dbReference type="ARBA" id="ARBA00023157"/>
    </source>
</evidence>
<sequence length="166" mass="17894">MASVTFNGNPVALIGTEVKEGSQAPNFTALDTSMQAHSLGNHQGKVRVISVVPSVDTGVCAQQTRRFNEEAAKLDNVEVLTISVDLPFAQKRWCAAEGIDNLTMLSDHRDFSFGEAFGIGIKEMRLLARGVFVLDSNGTVTHAEYVPEATNHPDYDAAISAAKETK</sequence>
<keyword evidence="2 6" id="KW-0049">Antioxidant</keyword>
<proteinExistence type="inferred from homology"/>
<evidence type="ECO:0000256" key="1">
    <source>
        <dbReference type="ARBA" id="ARBA00022559"/>
    </source>
</evidence>
<dbReference type="InterPro" id="IPR018219">
    <property type="entry name" value="Tpx_CS"/>
</dbReference>
<keyword evidence="5 6" id="KW-0676">Redox-active center</keyword>
<comment type="similarity">
    <text evidence="6">Belongs to the peroxiredoxin family. Tpx subfamily.</text>
</comment>
<dbReference type="PROSITE" id="PS01265">
    <property type="entry name" value="TPX"/>
    <property type="match status" value="1"/>
</dbReference>
<dbReference type="SUPFAM" id="SSF52833">
    <property type="entry name" value="Thioredoxin-like"/>
    <property type="match status" value="1"/>
</dbReference>
<feature type="active site" description="Cysteine sulfenic acid (-SOH) intermediate" evidence="6">
    <location>
        <position position="60"/>
    </location>
</feature>
<dbReference type="Proteomes" id="UP000595823">
    <property type="component" value="Chromosome"/>
</dbReference>
<dbReference type="InterPro" id="IPR013766">
    <property type="entry name" value="Thioredoxin_domain"/>
</dbReference>
<comment type="catalytic activity">
    <reaction evidence="6">
        <text>a hydroperoxide + [thioredoxin]-dithiol = an alcohol + [thioredoxin]-disulfide + H2O</text>
        <dbReference type="Rhea" id="RHEA:62620"/>
        <dbReference type="Rhea" id="RHEA-COMP:10698"/>
        <dbReference type="Rhea" id="RHEA-COMP:10700"/>
        <dbReference type="ChEBI" id="CHEBI:15377"/>
        <dbReference type="ChEBI" id="CHEBI:29950"/>
        <dbReference type="ChEBI" id="CHEBI:30879"/>
        <dbReference type="ChEBI" id="CHEBI:35924"/>
        <dbReference type="ChEBI" id="CHEBI:50058"/>
        <dbReference type="EC" id="1.11.1.24"/>
    </reaction>
</comment>
<comment type="function">
    <text evidence="6">Thiol-specific peroxidase that catalyzes the reduction of hydrogen peroxide and organic hydroperoxides to water and alcohols, respectively. Plays a role in cell protection against oxidative stress by detoxifying peroxides.</text>
</comment>
<evidence type="ECO:0000313" key="8">
    <source>
        <dbReference type="EMBL" id="QQK77316.1"/>
    </source>
</evidence>
<dbReference type="NCBIfam" id="NF001808">
    <property type="entry name" value="PRK00522.1"/>
    <property type="match status" value="1"/>
</dbReference>
<gene>
    <name evidence="6 8" type="primary">tpx</name>
    <name evidence="8" type="ORF">HUG15_18195</name>
</gene>
<comment type="subunit">
    <text evidence="6">Homodimer.</text>
</comment>
<dbReference type="KEGG" id="scia:HUG15_18195"/>
<evidence type="ECO:0000256" key="3">
    <source>
        <dbReference type="ARBA" id="ARBA00023002"/>
    </source>
</evidence>
<dbReference type="HAMAP" id="MF_00269">
    <property type="entry name" value="Tpx"/>
    <property type="match status" value="1"/>
</dbReference>
<reference evidence="8 9" key="1">
    <citation type="submission" date="2020-06" db="EMBL/GenBank/DDBJ databases">
        <title>Genomic analysis of Salicibibacter sp. NKC5-3.</title>
        <authorList>
            <person name="Oh Y.J."/>
        </authorList>
    </citation>
    <scope>NUCLEOTIDE SEQUENCE [LARGE SCALE GENOMIC DNA]</scope>
    <source>
        <strain evidence="8 9">NKC5-3</strain>
    </source>
</reference>
<protein>
    <recommendedName>
        <fullName evidence="6">Thiol peroxidase</fullName>
        <shortName evidence="6">Tpx</shortName>
        <ecNumber evidence="6">1.11.1.24</ecNumber>
    </recommendedName>
    <alternativeName>
        <fullName evidence="6">Peroxiredoxin tpx</fullName>
        <shortName evidence="6">Prx</shortName>
    </alternativeName>
    <alternativeName>
        <fullName evidence="6">Thioredoxin peroxidase</fullName>
    </alternativeName>
    <alternativeName>
        <fullName evidence="6">Thioredoxin-dependent peroxiredoxin</fullName>
    </alternativeName>
</protein>
<dbReference type="InterPro" id="IPR050455">
    <property type="entry name" value="Tpx_Peroxidase_subfamily"/>
</dbReference>
<dbReference type="CDD" id="cd03014">
    <property type="entry name" value="PRX_Atyp2cys"/>
    <property type="match status" value="1"/>
</dbReference>
<feature type="domain" description="Thioredoxin" evidence="7">
    <location>
        <begin position="18"/>
        <end position="164"/>
    </location>
</feature>
<dbReference type="GO" id="GO:0008379">
    <property type="term" value="F:thioredoxin peroxidase activity"/>
    <property type="evidence" value="ECO:0007669"/>
    <property type="project" value="UniProtKB-UniRule"/>
</dbReference>
<dbReference type="EMBL" id="CP054705">
    <property type="protein sequence ID" value="QQK77316.1"/>
    <property type="molecule type" value="Genomic_DNA"/>
</dbReference>
<name>A0A7T6Z5T0_9BACI</name>
<keyword evidence="4 6" id="KW-1015">Disulfide bond</keyword>
<dbReference type="InterPro" id="IPR036249">
    <property type="entry name" value="Thioredoxin-like_sf"/>
</dbReference>
<dbReference type="RefSeq" id="WP_200124497.1">
    <property type="nucleotide sequence ID" value="NZ_CP054705.1"/>
</dbReference>
<keyword evidence="3 6" id="KW-0560">Oxidoreductase</keyword>
<dbReference type="EC" id="1.11.1.24" evidence="6"/>
<dbReference type="Pfam" id="PF08534">
    <property type="entry name" value="Redoxin"/>
    <property type="match status" value="1"/>
</dbReference>
<dbReference type="AlphaFoldDB" id="A0A7T6Z5T0"/>
<comment type="miscellaneous">
    <text evidence="6">The active site is a conserved redox-active cysteine residue, the peroxidatic cysteine (C(P)), which makes the nucleophilic attack on the peroxide substrate. The peroxide oxidizes the C(P)-SH to cysteine sulfenic acid (C(P)-SOH), which then reacts with another cysteine residue, the resolving cysteine (C(R)), to form a disulfide bridge. The disulfide is subsequently reduced by an appropriate electron donor to complete the catalytic cycle. In this atypical 2-Cys peroxiredoxin, C(R) is present in the same subunit to form an intramolecular disulfide. The disulfide is subsequently reduced by thioredoxin.</text>
</comment>
<organism evidence="8 9">
    <name type="scientific">Salicibibacter cibarius</name>
    <dbReference type="NCBI Taxonomy" id="2743000"/>
    <lineage>
        <taxon>Bacteria</taxon>
        <taxon>Bacillati</taxon>
        <taxon>Bacillota</taxon>
        <taxon>Bacilli</taxon>
        <taxon>Bacillales</taxon>
        <taxon>Bacillaceae</taxon>
        <taxon>Salicibibacter</taxon>
    </lineage>
</organism>